<evidence type="ECO:0000256" key="1">
    <source>
        <dbReference type="SAM" id="Coils"/>
    </source>
</evidence>
<keyword evidence="1" id="KW-0175">Coiled coil</keyword>
<dbReference type="AlphaFoldDB" id="A0A5J4VK40"/>
<comment type="caution">
    <text evidence="2">The sequence shown here is derived from an EMBL/GenBank/DDBJ whole genome shotgun (WGS) entry which is preliminary data.</text>
</comment>
<evidence type="ECO:0000313" key="2">
    <source>
        <dbReference type="EMBL" id="KAA6382840.1"/>
    </source>
</evidence>
<organism evidence="2 3">
    <name type="scientific">Streblomastix strix</name>
    <dbReference type="NCBI Taxonomy" id="222440"/>
    <lineage>
        <taxon>Eukaryota</taxon>
        <taxon>Metamonada</taxon>
        <taxon>Preaxostyla</taxon>
        <taxon>Oxymonadida</taxon>
        <taxon>Streblomastigidae</taxon>
        <taxon>Streblomastix</taxon>
    </lineage>
</organism>
<reference evidence="2 3" key="1">
    <citation type="submission" date="2019-03" db="EMBL/GenBank/DDBJ databases">
        <title>Single cell metagenomics reveals metabolic interactions within the superorganism composed of flagellate Streblomastix strix and complex community of Bacteroidetes bacteria on its surface.</title>
        <authorList>
            <person name="Treitli S.C."/>
            <person name="Kolisko M."/>
            <person name="Husnik F."/>
            <person name="Keeling P."/>
            <person name="Hampl V."/>
        </authorList>
    </citation>
    <scope>NUCLEOTIDE SEQUENCE [LARGE SCALE GENOMIC DNA]</scope>
    <source>
        <strain evidence="2">ST1C</strain>
    </source>
</reference>
<proteinExistence type="predicted"/>
<sequence length="180" mass="21151">MFFLPKNLKKTNLNGQLLEKNHPSTIQVFIKAHNLYRQPQTDQFQQQKGVTEAGADGAAHRQQSVLQRTLKVAEAKVQAAQAQRREAQRQKRLAEKAEKEIHNQFKDVMINKTKQKVYTQDIMRQIEENKAAMKDLQLIYAQEENEKQKLQQQVRLLEKSRLHDIEQWEKFSKKKQGGNF</sequence>
<dbReference type="EMBL" id="SNRW01006560">
    <property type="protein sequence ID" value="KAA6382840.1"/>
    <property type="molecule type" value="Genomic_DNA"/>
</dbReference>
<name>A0A5J4VK40_9EUKA</name>
<feature type="coiled-coil region" evidence="1">
    <location>
        <begin position="63"/>
        <end position="160"/>
    </location>
</feature>
<evidence type="ECO:0000313" key="3">
    <source>
        <dbReference type="Proteomes" id="UP000324800"/>
    </source>
</evidence>
<accession>A0A5J4VK40</accession>
<dbReference type="Proteomes" id="UP000324800">
    <property type="component" value="Unassembled WGS sequence"/>
</dbReference>
<gene>
    <name evidence="2" type="ORF">EZS28_021631</name>
</gene>
<protein>
    <submittedName>
        <fullName evidence="2">Uncharacterized protein</fullName>
    </submittedName>
</protein>